<evidence type="ECO:0000256" key="5">
    <source>
        <dbReference type="ARBA" id="ARBA00022989"/>
    </source>
</evidence>
<name>A0A507BK34_9PEZI</name>
<feature type="transmembrane region" description="Helical" evidence="8">
    <location>
        <begin position="487"/>
        <end position="509"/>
    </location>
</feature>
<feature type="region of interest" description="Disordered" evidence="7">
    <location>
        <begin position="41"/>
        <end position="77"/>
    </location>
</feature>
<dbReference type="PANTHER" id="PTHR31145">
    <property type="entry name" value="INTEGRAL MEMBRANE PROTEIN (AFU_ORTHOLOGUE AFUA_7G01610)"/>
    <property type="match status" value="1"/>
</dbReference>
<feature type="domain" description="ML-like" evidence="9">
    <location>
        <begin position="115"/>
        <end position="301"/>
    </location>
</feature>
<feature type="compositionally biased region" description="Gly residues" evidence="7">
    <location>
        <begin position="1196"/>
        <end position="1207"/>
    </location>
</feature>
<feature type="region of interest" description="Disordered" evidence="7">
    <location>
        <begin position="813"/>
        <end position="872"/>
    </location>
</feature>
<dbReference type="Pfam" id="PF06011">
    <property type="entry name" value="TRP"/>
    <property type="match status" value="1"/>
</dbReference>
<feature type="transmembrane region" description="Helical" evidence="8">
    <location>
        <begin position="627"/>
        <end position="646"/>
    </location>
</feature>
<dbReference type="SMART" id="SM01320">
    <property type="entry name" value="TRP_N"/>
    <property type="match status" value="1"/>
</dbReference>
<dbReference type="GeneID" id="41970531"/>
<feature type="transmembrane region" description="Helical" evidence="8">
    <location>
        <begin position="515"/>
        <end position="540"/>
    </location>
</feature>
<gene>
    <name evidence="10" type="ORF">E0L32_003084</name>
</gene>
<dbReference type="InterPro" id="IPR040241">
    <property type="entry name" value="TRP_Flc/Pkd2-like"/>
</dbReference>
<organism evidence="10 11">
    <name type="scientific">Thyridium curvatum</name>
    <dbReference type="NCBI Taxonomy" id="1093900"/>
    <lineage>
        <taxon>Eukaryota</taxon>
        <taxon>Fungi</taxon>
        <taxon>Dikarya</taxon>
        <taxon>Ascomycota</taxon>
        <taxon>Pezizomycotina</taxon>
        <taxon>Sordariomycetes</taxon>
        <taxon>Sordariomycetidae</taxon>
        <taxon>Thyridiales</taxon>
        <taxon>Thyridiaceae</taxon>
        <taxon>Thyridium</taxon>
    </lineage>
</organism>
<comment type="subcellular location">
    <subcellularLocation>
        <location evidence="1">Membrane</location>
        <topology evidence="1">Multi-pass membrane protein</topology>
    </subcellularLocation>
</comment>
<dbReference type="InParanoid" id="A0A507BK34"/>
<dbReference type="GO" id="GO:0055085">
    <property type="term" value="P:transmembrane transport"/>
    <property type="evidence" value="ECO:0007669"/>
    <property type="project" value="TreeGrafter"/>
</dbReference>
<comment type="similarity">
    <text evidence="2">Belongs to the transient receptor potential (TRP) ion channel family.</text>
</comment>
<feature type="transmembrane region" description="Helical" evidence="8">
    <location>
        <begin position="439"/>
        <end position="467"/>
    </location>
</feature>
<dbReference type="InterPro" id="IPR010308">
    <property type="entry name" value="TRP_C"/>
</dbReference>
<keyword evidence="5 8" id="KW-1133">Transmembrane helix</keyword>
<dbReference type="Proteomes" id="UP000319257">
    <property type="component" value="Unassembled WGS sequence"/>
</dbReference>
<feature type="region of interest" description="Disordered" evidence="7">
    <location>
        <begin position="1013"/>
        <end position="1251"/>
    </location>
</feature>
<feature type="transmembrane region" description="Helical" evidence="8">
    <location>
        <begin position="595"/>
        <end position="615"/>
    </location>
</feature>
<dbReference type="STRING" id="1093900.A0A507BK34"/>
<evidence type="ECO:0000256" key="6">
    <source>
        <dbReference type="ARBA" id="ARBA00023136"/>
    </source>
</evidence>
<evidence type="ECO:0000256" key="4">
    <source>
        <dbReference type="ARBA" id="ARBA00022729"/>
    </source>
</evidence>
<feature type="compositionally biased region" description="Polar residues" evidence="7">
    <location>
        <begin position="1088"/>
        <end position="1097"/>
    </location>
</feature>
<keyword evidence="4" id="KW-0732">Signal</keyword>
<evidence type="ECO:0000313" key="10">
    <source>
        <dbReference type="EMBL" id="TPX17441.1"/>
    </source>
</evidence>
<keyword evidence="3 8" id="KW-0812">Transmembrane</keyword>
<dbReference type="EMBL" id="SKBQ01000013">
    <property type="protein sequence ID" value="TPX17441.1"/>
    <property type="molecule type" value="Genomic_DNA"/>
</dbReference>
<dbReference type="InterPro" id="IPR032800">
    <property type="entry name" value="TRP_N"/>
</dbReference>
<proteinExistence type="inferred from homology"/>
<evidence type="ECO:0000313" key="11">
    <source>
        <dbReference type="Proteomes" id="UP000319257"/>
    </source>
</evidence>
<reference evidence="10 11" key="1">
    <citation type="submission" date="2019-06" db="EMBL/GenBank/DDBJ databases">
        <title>Draft genome sequence of the filamentous fungus Phialemoniopsis curvata isolated from diesel fuel.</title>
        <authorList>
            <person name="Varaljay V.A."/>
            <person name="Lyon W.J."/>
            <person name="Crouch A.L."/>
            <person name="Drake C.E."/>
            <person name="Hollomon J.M."/>
            <person name="Nadeau L.J."/>
            <person name="Nunn H.S."/>
            <person name="Stevenson B.S."/>
            <person name="Bojanowski C.L."/>
            <person name="Crookes-Goodson W.J."/>
        </authorList>
    </citation>
    <scope>NUCLEOTIDE SEQUENCE [LARGE SCALE GENOMIC DNA]</scope>
    <source>
        <strain evidence="10 11">D216</strain>
    </source>
</reference>
<feature type="compositionally biased region" description="Acidic residues" evidence="7">
    <location>
        <begin position="1047"/>
        <end position="1062"/>
    </location>
</feature>
<dbReference type="PANTHER" id="PTHR31145:SF6">
    <property type="entry name" value="INTEGRAL MEMBRANE PROTEIN (AFU_ORTHOLOGUE AFUA_7G01610)"/>
    <property type="match status" value="1"/>
</dbReference>
<keyword evidence="11" id="KW-1185">Reference proteome</keyword>
<comment type="caution">
    <text evidence="10">The sequence shown here is derived from an EMBL/GenBank/DDBJ whole genome shotgun (WGS) entry which is preliminary data.</text>
</comment>
<evidence type="ECO:0000256" key="2">
    <source>
        <dbReference type="ARBA" id="ARBA00010642"/>
    </source>
</evidence>
<feature type="compositionally biased region" description="Basic and acidic residues" evidence="7">
    <location>
        <begin position="61"/>
        <end position="76"/>
    </location>
</feature>
<dbReference type="OrthoDB" id="5312224at2759"/>
<evidence type="ECO:0000256" key="8">
    <source>
        <dbReference type="SAM" id="Phobius"/>
    </source>
</evidence>
<evidence type="ECO:0000256" key="7">
    <source>
        <dbReference type="SAM" id="MobiDB-lite"/>
    </source>
</evidence>
<dbReference type="Pfam" id="PF14558">
    <property type="entry name" value="TRP_N"/>
    <property type="match status" value="1"/>
</dbReference>
<dbReference type="AlphaFoldDB" id="A0A507BK34"/>
<dbReference type="GO" id="GO:0016020">
    <property type="term" value="C:membrane"/>
    <property type="evidence" value="ECO:0007669"/>
    <property type="project" value="UniProtKB-SubCell"/>
</dbReference>
<evidence type="ECO:0000256" key="1">
    <source>
        <dbReference type="ARBA" id="ARBA00004141"/>
    </source>
</evidence>
<feature type="transmembrane region" description="Helical" evidence="8">
    <location>
        <begin position="347"/>
        <end position="366"/>
    </location>
</feature>
<feature type="transmembrane region" description="Helical" evidence="8">
    <location>
        <begin position="301"/>
        <end position="326"/>
    </location>
</feature>
<evidence type="ECO:0000259" key="9">
    <source>
        <dbReference type="SMART" id="SM01320"/>
    </source>
</evidence>
<evidence type="ECO:0000256" key="3">
    <source>
        <dbReference type="ARBA" id="ARBA00022692"/>
    </source>
</evidence>
<feature type="transmembrane region" description="Helical" evidence="8">
    <location>
        <begin position="658"/>
        <end position="680"/>
    </location>
</feature>
<dbReference type="RefSeq" id="XP_030999152.1">
    <property type="nucleotide sequence ID" value="XM_031137345.1"/>
</dbReference>
<sequence length="1251" mass="135250">MRVSHTAIPSQAPSASEADTTQALSHICSYHHQDGMPAFSGPTDVMTESQQRQRPGRRHCHDVQTAEKYTDRDTGRSRRLVSSTNRWLRHRLPRASLVFSSVILIFLATLCAQPVEAAQINFENCLPDNYRYNNNPVLLQFVPLYVDAVFDTENPTHSLRVTAYGNVTGTNTNEPLPAWNSSDWRDPKMTLGKILRDPNPNGPDPKLTTLHSKVNVLTYEPWNGDFDFCNTALVNASCPLGPVFNTTVLAPYQLPSFNLTQNFYSSYAFTSFSATFLIKYGDAGTDIGCVSATITPDLGDLVWMLKILPVVILLVVGFATIFAAVFSPWGSTDIFHWSSNYGRDADILRLVTPGFGDCLGYIQFIVLTGGLTLNYPGFFQPIVSQAAWSALMFNETFVSKAPGLTSLVDGIYVTNGQYGLQHIAQLVGMEEAEDVWAGMMVWLLVIIAGTFVVCQLGFGLQWVYRFIRHIPEEDLRAKNVPFSVGNVIRIAFNYFLLPLVALSTFQLVLAGSSPAYTVALAAITVVVLLGFAIWLLYLIVSTKPRAVLFDDLPTVLLYGPLYNTYSDEAAAFAMIPLLLTFVRGIAIGGVQPSGVAQVVILAICEVVQILTIHAFRPFHTKSSMNAYHTLFASLRIASVLLMIAFVPQLGVTEGARGWVGYVILVIHAGVLILGFLLNAIQTILEVVARLLGAGNDDIRGQTRGGLSKIFGMRQLSRRMPRRNAGPSRQSNLSTTAMLDEEASKTGYVMPSGRVRSESAGSIGVLLNNRGKRSSSALDFTSVDVPFAPRILDSGASSFTPTTPGEISTFSFLPSPGGANRNSMPPASAAALEAGDPFYRQPRRTRRQTIDTRDTTASPADKTRGSWASADWSVKRNSQAGASLMPEITTEAEPPVSRAATPAPAAAQPAISFAPRADYSTREVDFYYGVRGERLNSDAPSRKLGTGPADPTGPMASAAGWFKTFLGGKTKEKGKGFEVVRSSRMPPAMKARGGDFAEDGPPEGIPVAMGVLRNGPIESDDEDEAKRKKAEKAARLGRANGEAGSTELLDEDGNPQEDNGDEVEMSRIPDAPPMLPGIDIGEEIRLPSRIQSKSSRYTAHTAARDVGDDDIPDVPEVPRKSSRRTPTHSRGPSLNLDTHFESTGGVYGQHLAPGAGGSSSRLPFERTGSQKRLSSGSSLGATTTEEMSQIDLHDSSDGGGGGGSGNGVGQERRPASFGHVQQGSVNRIDPDHRGQVNLHGTSAEVVDEHERK</sequence>
<protein>
    <recommendedName>
        <fullName evidence="9">ML-like domain-containing protein</fullName>
    </recommendedName>
</protein>
<accession>A0A507BK34</accession>
<keyword evidence="6 8" id="KW-0472">Membrane</keyword>